<protein>
    <submittedName>
        <fullName evidence="4">AMP-binding protein</fullName>
    </submittedName>
</protein>
<sequence>MLCQHDSPIDPKSGALSIGIVMRNTEAKVVGDDGEELPHRETGELVMRRPQICVGYWRKPEETAATLRDGWMHSGDVAFQDENG</sequence>
<feature type="domain" description="AMP-dependent synthetase/ligase" evidence="3">
    <location>
        <begin position="9"/>
        <end position="57"/>
    </location>
</feature>
<dbReference type="InterPro" id="IPR000873">
    <property type="entry name" value="AMP-dep_synth/lig_dom"/>
</dbReference>
<name>A0A9X2KN28_9SPHN</name>
<evidence type="ECO:0000313" key="5">
    <source>
        <dbReference type="Proteomes" id="UP001139451"/>
    </source>
</evidence>
<organism evidence="4 5">
    <name type="scientific">Sphingomonas tagetis</name>
    <dbReference type="NCBI Taxonomy" id="2949092"/>
    <lineage>
        <taxon>Bacteria</taxon>
        <taxon>Pseudomonadati</taxon>
        <taxon>Pseudomonadota</taxon>
        <taxon>Alphaproteobacteria</taxon>
        <taxon>Sphingomonadales</taxon>
        <taxon>Sphingomonadaceae</taxon>
        <taxon>Sphingomonas</taxon>
    </lineage>
</organism>
<dbReference type="RefSeq" id="WP_254295239.1">
    <property type="nucleotide sequence ID" value="NZ_JAMLDX010000015.1"/>
</dbReference>
<comment type="caution">
    <text evidence="4">The sequence shown here is derived from an EMBL/GenBank/DDBJ whole genome shotgun (WGS) entry which is preliminary data.</text>
</comment>
<evidence type="ECO:0000313" key="4">
    <source>
        <dbReference type="EMBL" id="MCP3732101.1"/>
    </source>
</evidence>
<dbReference type="SUPFAM" id="SSF56801">
    <property type="entry name" value="Acetyl-CoA synthetase-like"/>
    <property type="match status" value="1"/>
</dbReference>
<dbReference type="EMBL" id="JAMLDX010000015">
    <property type="protein sequence ID" value="MCP3732101.1"/>
    <property type="molecule type" value="Genomic_DNA"/>
</dbReference>
<dbReference type="Proteomes" id="UP001139451">
    <property type="component" value="Unassembled WGS sequence"/>
</dbReference>
<dbReference type="AlphaFoldDB" id="A0A9X2KN28"/>
<dbReference type="PANTHER" id="PTHR24096">
    <property type="entry name" value="LONG-CHAIN-FATTY-ACID--COA LIGASE"/>
    <property type="match status" value="1"/>
</dbReference>
<dbReference type="GO" id="GO:0016405">
    <property type="term" value="F:CoA-ligase activity"/>
    <property type="evidence" value="ECO:0007669"/>
    <property type="project" value="TreeGrafter"/>
</dbReference>
<evidence type="ECO:0000256" key="1">
    <source>
        <dbReference type="ARBA" id="ARBA00006432"/>
    </source>
</evidence>
<evidence type="ECO:0000259" key="3">
    <source>
        <dbReference type="Pfam" id="PF00501"/>
    </source>
</evidence>
<dbReference type="PANTHER" id="PTHR24096:SF149">
    <property type="entry name" value="AMP-BINDING DOMAIN-CONTAINING PROTEIN-RELATED"/>
    <property type="match status" value="1"/>
</dbReference>
<comment type="similarity">
    <text evidence="1">Belongs to the ATP-dependent AMP-binding enzyme family.</text>
</comment>
<gene>
    <name evidence="4" type="ORF">M9978_16890</name>
</gene>
<keyword evidence="2" id="KW-0436">Ligase</keyword>
<proteinExistence type="inferred from homology"/>
<reference evidence="4" key="1">
    <citation type="submission" date="2022-05" db="EMBL/GenBank/DDBJ databases">
        <title>Sphingomonas sp. strain MG17 Genome sequencing and assembly.</title>
        <authorList>
            <person name="Kim I."/>
        </authorList>
    </citation>
    <scope>NUCLEOTIDE SEQUENCE</scope>
    <source>
        <strain evidence="4">MG17</strain>
    </source>
</reference>
<dbReference type="Pfam" id="PF00501">
    <property type="entry name" value="AMP-binding"/>
    <property type="match status" value="1"/>
</dbReference>
<keyword evidence="5" id="KW-1185">Reference proteome</keyword>
<accession>A0A9X2KN28</accession>
<evidence type="ECO:0000256" key="2">
    <source>
        <dbReference type="ARBA" id="ARBA00022598"/>
    </source>
</evidence>
<dbReference type="Gene3D" id="2.30.38.10">
    <property type="entry name" value="Luciferase, Domain 3"/>
    <property type="match status" value="1"/>
</dbReference>